<dbReference type="SMART" id="SM01034">
    <property type="entry name" value="BLUF"/>
    <property type="match status" value="1"/>
</dbReference>
<dbReference type="InterPro" id="IPR036046">
    <property type="entry name" value="Acylphosphatase-like_dom_sf"/>
</dbReference>
<dbReference type="Gene3D" id="3.30.70.100">
    <property type="match status" value="1"/>
</dbReference>
<dbReference type="PROSITE" id="PS50925">
    <property type="entry name" value="BLUF"/>
    <property type="match status" value="1"/>
</dbReference>
<protein>
    <submittedName>
        <fullName evidence="2">BLUF domain-containing protein</fullName>
    </submittedName>
</protein>
<evidence type="ECO:0000313" key="2">
    <source>
        <dbReference type="EMBL" id="XCC56895.1"/>
    </source>
</evidence>
<dbReference type="RefSeq" id="WP_353437896.1">
    <property type="nucleotide sequence ID" value="NZ_CP099959.1"/>
</dbReference>
<dbReference type="GO" id="GO:0009882">
    <property type="term" value="F:blue light photoreceptor activity"/>
    <property type="evidence" value="ECO:0007669"/>
    <property type="project" value="InterPro"/>
</dbReference>
<dbReference type="GO" id="GO:0071949">
    <property type="term" value="F:FAD binding"/>
    <property type="evidence" value="ECO:0007669"/>
    <property type="project" value="InterPro"/>
</dbReference>
<dbReference type="EMBL" id="CP099959">
    <property type="protein sequence ID" value="XCC56895.1"/>
    <property type="molecule type" value="Genomic_DNA"/>
</dbReference>
<reference evidence="2" key="1">
    <citation type="submission" date="2022-06" db="EMBL/GenBank/DDBJ databases">
        <title>New Polynucleobacter species.</title>
        <authorList>
            <person name="Hahn M.W."/>
        </authorList>
    </citation>
    <scope>NUCLEOTIDE SEQUENCE</scope>
    <source>
        <strain evidence="2">UK-FUSCHL-C3</strain>
    </source>
</reference>
<organism evidence="2">
    <name type="scientific">Polynucleobacter sp. UK-FUSCHL-C3</name>
    <dbReference type="NCBI Taxonomy" id="2955208"/>
    <lineage>
        <taxon>Bacteria</taxon>
        <taxon>Pseudomonadati</taxon>
        <taxon>Pseudomonadota</taxon>
        <taxon>Betaproteobacteria</taxon>
        <taxon>Burkholderiales</taxon>
        <taxon>Burkholderiaceae</taxon>
        <taxon>Polynucleobacter</taxon>
    </lineage>
</organism>
<dbReference type="SUPFAM" id="SSF54975">
    <property type="entry name" value="Acylphosphatase/BLUF domain-like"/>
    <property type="match status" value="1"/>
</dbReference>
<dbReference type="Pfam" id="PF04940">
    <property type="entry name" value="BLUF"/>
    <property type="match status" value="1"/>
</dbReference>
<gene>
    <name evidence="2" type="ORF">NKE59_05160</name>
</gene>
<name>A0AAU8A0T2_9BURK</name>
<accession>A0AAU8A0T2</accession>
<feature type="domain" description="BLUF" evidence="1">
    <location>
        <begin position="19"/>
        <end position="110"/>
    </location>
</feature>
<dbReference type="InterPro" id="IPR007024">
    <property type="entry name" value="BLUF_domain"/>
</dbReference>
<dbReference type="AlphaFoldDB" id="A0AAU8A0T2"/>
<proteinExistence type="predicted"/>
<evidence type="ECO:0000259" key="1">
    <source>
        <dbReference type="PROSITE" id="PS50925"/>
    </source>
</evidence>
<sequence>MPKPATKYFPEGNYTELDLVSLSYVSDAAEEFGILSLMQMVDKASRRNKALNVTGVLSFDHGRFGQILEGKPKDVEAIWELILNDPRHTNVVSLGMKKINTRRFANWSMRLCGREEIVAAEPQLKI</sequence>